<evidence type="ECO:0000313" key="1">
    <source>
        <dbReference type="EMBL" id="RLV93327.1"/>
    </source>
</evidence>
<accession>A0A3L8S1A6</accession>
<dbReference type="Proteomes" id="UP000276834">
    <property type="component" value="Unassembled WGS sequence"/>
</dbReference>
<comment type="caution">
    <text evidence="1">The sequence shown here is derived from an EMBL/GenBank/DDBJ whole genome shotgun (WGS) entry which is preliminary data.</text>
</comment>
<evidence type="ECO:0000313" key="2">
    <source>
        <dbReference type="Proteomes" id="UP000276834"/>
    </source>
</evidence>
<sequence length="59" mass="6298">MLDGACGCQAQPAAAGTLRDTAGHRARPAGEEMIVAERVTNTPLLRSLRSSETFLEEQI</sequence>
<keyword evidence="2" id="KW-1185">Reference proteome</keyword>
<gene>
    <name evidence="1" type="ORF">DV515_00013495</name>
</gene>
<organism evidence="1 2">
    <name type="scientific">Chloebia gouldiae</name>
    <name type="common">Gouldian finch</name>
    <name type="synonym">Erythrura gouldiae</name>
    <dbReference type="NCBI Taxonomy" id="44316"/>
    <lineage>
        <taxon>Eukaryota</taxon>
        <taxon>Metazoa</taxon>
        <taxon>Chordata</taxon>
        <taxon>Craniata</taxon>
        <taxon>Vertebrata</taxon>
        <taxon>Euteleostomi</taxon>
        <taxon>Archelosauria</taxon>
        <taxon>Archosauria</taxon>
        <taxon>Dinosauria</taxon>
        <taxon>Saurischia</taxon>
        <taxon>Theropoda</taxon>
        <taxon>Coelurosauria</taxon>
        <taxon>Aves</taxon>
        <taxon>Neognathae</taxon>
        <taxon>Neoaves</taxon>
        <taxon>Telluraves</taxon>
        <taxon>Australaves</taxon>
        <taxon>Passeriformes</taxon>
        <taxon>Passeroidea</taxon>
        <taxon>Passeridae</taxon>
        <taxon>Chloebia</taxon>
    </lineage>
</organism>
<name>A0A3L8S1A6_CHLGU</name>
<dbReference type="AlphaFoldDB" id="A0A3L8S1A6"/>
<proteinExistence type="predicted"/>
<reference evidence="1 2" key="1">
    <citation type="journal article" date="2018" name="Proc. R. Soc. B">
        <title>A non-coding region near Follistatin controls head colour polymorphism in the Gouldian finch.</title>
        <authorList>
            <person name="Toomey M.B."/>
            <person name="Marques C.I."/>
            <person name="Andrade P."/>
            <person name="Araujo P.M."/>
            <person name="Sabatino S."/>
            <person name="Gazda M.A."/>
            <person name="Afonso S."/>
            <person name="Lopes R.J."/>
            <person name="Corbo J.C."/>
            <person name="Carneiro M."/>
        </authorList>
    </citation>
    <scope>NUCLEOTIDE SEQUENCE [LARGE SCALE GENOMIC DNA]</scope>
    <source>
        <strain evidence="1">Red01</strain>
        <tissue evidence="1">Muscle</tissue>
    </source>
</reference>
<protein>
    <submittedName>
        <fullName evidence="1">Uncharacterized protein</fullName>
    </submittedName>
</protein>
<dbReference type="EMBL" id="QUSF01000092">
    <property type="protein sequence ID" value="RLV93327.1"/>
    <property type="molecule type" value="Genomic_DNA"/>
</dbReference>